<evidence type="ECO:0000256" key="2">
    <source>
        <dbReference type="SAM" id="MobiDB-lite"/>
    </source>
</evidence>
<feature type="compositionally biased region" description="Basic and acidic residues" evidence="2">
    <location>
        <begin position="318"/>
        <end position="328"/>
    </location>
</feature>
<feature type="region of interest" description="Disordered" evidence="2">
    <location>
        <begin position="779"/>
        <end position="883"/>
    </location>
</feature>
<dbReference type="CDD" id="cd24139">
    <property type="entry name" value="SIP5-like"/>
    <property type="match status" value="1"/>
</dbReference>
<feature type="compositionally biased region" description="Low complexity" evidence="2">
    <location>
        <begin position="391"/>
        <end position="405"/>
    </location>
</feature>
<proteinExistence type="inferred from homology"/>
<dbReference type="Proteomes" id="UP000887226">
    <property type="component" value="Unassembled WGS sequence"/>
</dbReference>
<feature type="compositionally biased region" description="Low complexity" evidence="2">
    <location>
        <begin position="702"/>
        <end position="719"/>
    </location>
</feature>
<protein>
    <recommendedName>
        <fullName evidence="5">Protein sip5</fullName>
    </recommendedName>
</protein>
<dbReference type="AlphaFoldDB" id="A0A9P7ZBZ2"/>
<feature type="region of interest" description="Disordered" evidence="2">
    <location>
        <begin position="1"/>
        <end position="78"/>
    </location>
</feature>
<feature type="region of interest" description="Disordered" evidence="2">
    <location>
        <begin position="391"/>
        <end position="426"/>
    </location>
</feature>
<dbReference type="GO" id="GO:0005737">
    <property type="term" value="C:cytoplasm"/>
    <property type="evidence" value="ECO:0007669"/>
    <property type="project" value="TreeGrafter"/>
</dbReference>
<feature type="compositionally biased region" description="Basic and acidic residues" evidence="2">
    <location>
        <begin position="783"/>
        <end position="801"/>
    </location>
</feature>
<organism evidence="3 4">
    <name type="scientific">Calycina marina</name>
    <dbReference type="NCBI Taxonomy" id="1763456"/>
    <lineage>
        <taxon>Eukaryota</taxon>
        <taxon>Fungi</taxon>
        <taxon>Dikarya</taxon>
        <taxon>Ascomycota</taxon>
        <taxon>Pezizomycotina</taxon>
        <taxon>Leotiomycetes</taxon>
        <taxon>Helotiales</taxon>
        <taxon>Pezizellaceae</taxon>
        <taxon>Calycina</taxon>
    </lineage>
</organism>
<feature type="compositionally biased region" description="Polar residues" evidence="2">
    <location>
        <begin position="673"/>
        <end position="691"/>
    </location>
</feature>
<evidence type="ECO:0008006" key="5">
    <source>
        <dbReference type="Google" id="ProtNLM"/>
    </source>
</evidence>
<dbReference type="OrthoDB" id="21471at2759"/>
<evidence type="ECO:0000313" key="4">
    <source>
        <dbReference type="Proteomes" id="UP000887226"/>
    </source>
</evidence>
<dbReference type="EMBL" id="MU253744">
    <property type="protein sequence ID" value="KAG9248705.1"/>
    <property type="molecule type" value="Genomic_DNA"/>
</dbReference>
<feature type="region of interest" description="Disordered" evidence="2">
    <location>
        <begin position="476"/>
        <end position="538"/>
    </location>
</feature>
<dbReference type="PANTHER" id="PTHR31315">
    <property type="entry name" value="PROTEIN SIP5"/>
    <property type="match status" value="1"/>
</dbReference>
<comment type="caution">
    <text evidence="3">The sequence shown here is derived from an EMBL/GenBank/DDBJ whole genome shotgun (WGS) entry which is preliminary data.</text>
</comment>
<feature type="region of interest" description="Disordered" evidence="2">
    <location>
        <begin position="164"/>
        <end position="236"/>
    </location>
</feature>
<accession>A0A9P7ZBZ2</accession>
<evidence type="ECO:0000256" key="1">
    <source>
        <dbReference type="ARBA" id="ARBA00010402"/>
    </source>
</evidence>
<sequence length="883" mass="94528">MGNSSSKETRGPDSPSLRRLDSAGGPITPTASGDSHGVYTGGRSGRNSGRDLTFLGISATSSNNAEVPERRETKQEREARKIEEERLIRAKERELSIKEEHVDGGFLVTMGVYTGTEDFSKPVVRQLMIERRVAPFWRGLDDFKEEWAEHQLIAAGRGLPIPAADEVPPELLRPSSPEKSASTTSNLNKLMVPISSRSQSAQSDTSTTLSASHPAFSNSSSHPASPVVHSHSPFRPRSKTLASLTTFSKNSSATDMIPREIQLANDPFVNGQALEVFLYKDATECPICFLYYPPYLNKTRCCDQPICSECFVQIKRPDPHPPEHEHNDPSNPAPPPESSIVESESLVSEPAMCPYCQQVEFGVTYDPPQFRRGLTYANPRGLGSVASAMSSSSSLASTGPSSPTGLVPQGAKQKRRTTSISANASTVITTDRVRPDWATKLEAARSHLARRSAAATALHTAAYLMGNAGTESHGFGFSSRSRFHRHRGDSPGTSGSITPLPPGSDTNIREMTEQLQAMRQAHRNTQGSSRRSRVDDLEEMMMMEAIRLSIATEEERKKKAEKQAVKDSKKKAKDEKKREKKDRKGVYGSGTSSASGSVSALSLALPGMGRRRGNSGGSNLAREITPEHSQSTSSKGKEVDRSALGQAIVETSSVPLAIGTSSSRSFSGVPSSTHLDPSGPTNISDQISSPTHPDKPSHLRQISNASSPSSSFIESAPGSLRNDGPHGSSSSLDTPNVSGTNLDVHTGGTPEGGDTSGNAGPESMFNFQSLAATIGLQDDEDKADAARHIEHLDGNEGETSKHNSQSEGGATGFETSQLALKVNKSSTTQDENSRQTTLLGPQSTTPEVMLTAVTPGLDVHGDDSSKQLGSGWAETYRGGQVTR</sequence>
<feature type="compositionally biased region" description="Basic and acidic residues" evidence="2">
    <location>
        <begin position="554"/>
        <end position="585"/>
    </location>
</feature>
<comment type="similarity">
    <text evidence="1">Belongs to the SIP5 family.</text>
</comment>
<feature type="compositionally biased region" description="Low complexity" evidence="2">
    <location>
        <begin position="195"/>
        <end position="231"/>
    </location>
</feature>
<feature type="region of interest" description="Disordered" evidence="2">
    <location>
        <begin position="554"/>
        <end position="641"/>
    </location>
</feature>
<feature type="compositionally biased region" description="Polar residues" evidence="2">
    <location>
        <begin position="513"/>
        <end position="529"/>
    </location>
</feature>
<name>A0A9P7ZBZ2_9HELO</name>
<feature type="region of interest" description="Disordered" evidence="2">
    <location>
        <begin position="318"/>
        <end position="344"/>
    </location>
</feature>
<feature type="compositionally biased region" description="Polar residues" evidence="2">
    <location>
        <begin position="177"/>
        <end position="188"/>
    </location>
</feature>
<gene>
    <name evidence="3" type="ORF">BJ878DRAFT_308617</name>
</gene>
<dbReference type="InterPro" id="IPR039301">
    <property type="entry name" value="Sip5/DA2"/>
</dbReference>
<feature type="compositionally biased region" description="Polar residues" evidence="2">
    <location>
        <begin position="727"/>
        <end position="743"/>
    </location>
</feature>
<evidence type="ECO:0000313" key="3">
    <source>
        <dbReference type="EMBL" id="KAG9248705.1"/>
    </source>
</evidence>
<feature type="compositionally biased region" description="Polar residues" evidence="2">
    <location>
        <begin position="802"/>
        <end position="846"/>
    </location>
</feature>
<feature type="compositionally biased region" description="Basic and acidic residues" evidence="2">
    <location>
        <begin position="7"/>
        <end position="21"/>
    </location>
</feature>
<reference evidence="3" key="1">
    <citation type="journal article" date="2021" name="IMA Fungus">
        <title>Genomic characterization of three marine fungi, including Emericellopsis atlantica sp. nov. with signatures of a generalist lifestyle and marine biomass degradation.</title>
        <authorList>
            <person name="Hagestad O.C."/>
            <person name="Hou L."/>
            <person name="Andersen J.H."/>
            <person name="Hansen E.H."/>
            <person name="Altermark B."/>
            <person name="Li C."/>
            <person name="Kuhnert E."/>
            <person name="Cox R.J."/>
            <person name="Crous P.W."/>
            <person name="Spatafora J.W."/>
            <person name="Lail K."/>
            <person name="Amirebrahimi M."/>
            <person name="Lipzen A."/>
            <person name="Pangilinan J."/>
            <person name="Andreopoulos W."/>
            <person name="Hayes R.D."/>
            <person name="Ng V."/>
            <person name="Grigoriev I.V."/>
            <person name="Jackson S.A."/>
            <person name="Sutton T.D.S."/>
            <person name="Dobson A.D.W."/>
            <person name="Rama T."/>
        </authorList>
    </citation>
    <scope>NUCLEOTIDE SEQUENCE</scope>
    <source>
        <strain evidence="3">TRa3180A</strain>
    </source>
</reference>
<keyword evidence="4" id="KW-1185">Reference proteome</keyword>
<feature type="region of interest" description="Disordered" evidence="2">
    <location>
        <begin position="658"/>
        <end position="763"/>
    </location>
</feature>
<dbReference type="PANTHER" id="PTHR31315:SF1">
    <property type="entry name" value="PROTEIN SIP5"/>
    <property type="match status" value="1"/>
</dbReference>
<feature type="compositionally biased region" description="Basic and acidic residues" evidence="2">
    <location>
        <begin position="67"/>
        <end position="78"/>
    </location>
</feature>
<feature type="compositionally biased region" description="Low complexity" evidence="2">
    <location>
        <begin position="661"/>
        <end position="672"/>
    </location>
</feature>
<feature type="compositionally biased region" description="Low complexity" evidence="2">
    <location>
        <begin position="589"/>
        <end position="605"/>
    </location>
</feature>